<dbReference type="EMBL" id="RQTJ01000028">
    <property type="protein sequence ID" value="RRA92334.1"/>
    <property type="molecule type" value="Genomic_DNA"/>
</dbReference>
<comment type="caution">
    <text evidence="3">The sequence shown here is derived from an EMBL/GenBank/DDBJ whole genome shotgun (WGS) entry which is preliminary data.</text>
</comment>
<name>A0A3P1ATU5_9FLAO</name>
<dbReference type="RefSeq" id="WP_124899989.1">
    <property type="nucleotide sequence ID" value="NZ_RQTJ01000028.1"/>
</dbReference>
<keyword evidence="4" id="KW-1185">Reference proteome</keyword>
<evidence type="ECO:0000256" key="1">
    <source>
        <dbReference type="SAM" id="SignalP"/>
    </source>
</evidence>
<dbReference type="AlphaFoldDB" id="A0A3P1ATU5"/>
<evidence type="ECO:0000313" key="3">
    <source>
        <dbReference type="EMBL" id="RRA92334.1"/>
    </source>
</evidence>
<dbReference type="OrthoDB" id="2473397at2"/>
<dbReference type="InterPro" id="IPR036680">
    <property type="entry name" value="SPOR-like_sf"/>
</dbReference>
<feature type="signal peptide" evidence="1">
    <location>
        <begin position="1"/>
        <end position="25"/>
    </location>
</feature>
<organism evidence="3 4">
    <name type="scientific">Paenimyroides viscosum</name>
    <dbReference type="NCBI Taxonomy" id="2488729"/>
    <lineage>
        <taxon>Bacteria</taxon>
        <taxon>Pseudomonadati</taxon>
        <taxon>Bacteroidota</taxon>
        <taxon>Flavobacteriia</taxon>
        <taxon>Flavobacteriales</taxon>
        <taxon>Flavobacteriaceae</taxon>
        <taxon>Paenimyroides</taxon>
    </lineage>
</organism>
<proteinExistence type="predicted"/>
<feature type="domain" description="SPOR" evidence="2">
    <location>
        <begin position="58"/>
        <end position="126"/>
    </location>
</feature>
<evidence type="ECO:0000259" key="2">
    <source>
        <dbReference type="Pfam" id="PF05036"/>
    </source>
</evidence>
<gene>
    <name evidence="3" type="ORF">EG242_11355</name>
</gene>
<keyword evidence="1" id="KW-0732">Signal</keyword>
<feature type="chain" id="PRO_5018223650" evidence="1">
    <location>
        <begin position="26"/>
        <end position="129"/>
    </location>
</feature>
<dbReference type="Proteomes" id="UP000268372">
    <property type="component" value="Unassembled WGS sequence"/>
</dbReference>
<evidence type="ECO:0000313" key="4">
    <source>
        <dbReference type="Proteomes" id="UP000268372"/>
    </source>
</evidence>
<dbReference type="GO" id="GO:0042834">
    <property type="term" value="F:peptidoglycan binding"/>
    <property type="evidence" value="ECO:0007669"/>
    <property type="project" value="InterPro"/>
</dbReference>
<sequence>MKNLRTYKVFIIFILTFVFSQSTHAQINVIENKDQKTIDLLLERKMNQNNQFSLYTNFSLQLKNGSKEDVESLYKEFTSQYSDIDATIIYANPKFKLVVGNFKNKIEAEYLLKKISGKYPEAFVVKLKN</sequence>
<dbReference type="Pfam" id="PF05036">
    <property type="entry name" value="SPOR"/>
    <property type="match status" value="1"/>
</dbReference>
<reference evidence="3 4" key="1">
    <citation type="submission" date="2018-11" db="EMBL/GenBank/DDBJ databases">
        <title>Flavobacterium sp. nov., YIM 102796 draft genome.</title>
        <authorList>
            <person name="Li G."/>
            <person name="Jiang Y."/>
        </authorList>
    </citation>
    <scope>NUCLEOTIDE SEQUENCE [LARGE SCALE GENOMIC DNA]</scope>
    <source>
        <strain evidence="3 4">YIM 102796</strain>
    </source>
</reference>
<dbReference type="InterPro" id="IPR007730">
    <property type="entry name" value="SPOR-like_dom"/>
</dbReference>
<dbReference type="Gene3D" id="3.30.70.1070">
    <property type="entry name" value="Sporulation related repeat"/>
    <property type="match status" value="1"/>
</dbReference>
<protein>
    <submittedName>
        <fullName evidence="3">SPOR domain-containing protein</fullName>
    </submittedName>
</protein>
<accession>A0A3P1ATU5</accession>